<dbReference type="GO" id="GO:0003700">
    <property type="term" value="F:DNA-binding transcription factor activity"/>
    <property type="evidence" value="ECO:0007669"/>
    <property type="project" value="TreeGrafter"/>
</dbReference>
<keyword evidence="2" id="KW-0238">DNA-binding</keyword>
<evidence type="ECO:0000313" key="6">
    <source>
        <dbReference type="Proteomes" id="UP000235347"/>
    </source>
</evidence>
<keyword evidence="1" id="KW-0805">Transcription regulation</keyword>
<dbReference type="PROSITE" id="PS50943">
    <property type="entry name" value="HTH_CROC1"/>
    <property type="match status" value="1"/>
</dbReference>
<dbReference type="GO" id="GO:0005829">
    <property type="term" value="C:cytosol"/>
    <property type="evidence" value="ECO:0007669"/>
    <property type="project" value="TreeGrafter"/>
</dbReference>
<dbReference type="CDD" id="cd00093">
    <property type="entry name" value="HTH_XRE"/>
    <property type="match status" value="1"/>
</dbReference>
<dbReference type="AlphaFoldDB" id="A0A2N7W793"/>
<evidence type="ECO:0000259" key="4">
    <source>
        <dbReference type="PROSITE" id="PS50943"/>
    </source>
</evidence>
<evidence type="ECO:0000313" key="5">
    <source>
        <dbReference type="EMBL" id="PMS25276.1"/>
    </source>
</evidence>
<name>A0A2N7W793_9BURK</name>
<gene>
    <name evidence="5" type="ORF">C0Z19_10005</name>
</gene>
<evidence type="ECO:0000256" key="2">
    <source>
        <dbReference type="ARBA" id="ARBA00023125"/>
    </source>
</evidence>
<dbReference type="PANTHER" id="PTHR46797:SF23">
    <property type="entry name" value="HTH-TYPE TRANSCRIPTIONAL REGULATOR SUTR"/>
    <property type="match status" value="1"/>
</dbReference>
<accession>A0A2N7W793</accession>
<organism evidence="5 6">
    <name type="scientific">Trinickia soli</name>
    <dbReference type="NCBI Taxonomy" id="380675"/>
    <lineage>
        <taxon>Bacteria</taxon>
        <taxon>Pseudomonadati</taxon>
        <taxon>Pseudomonadota</taxon>
        <taxon>Betaproteobacteria</taxon>
        <taxon>Burkholderiales</taxon>
        <taxon>Burkholderiaceae</taxon>
        <taxon>Trinickia</taxon>
    </lineage>
</organism>
<sequence length="95" mass="10370">MSNPTQKCDAQRLFAANMRRIRKAKQLTQENVAEAAELHPNYVSSVERGERNISICNIARIAKALGVPMAELVAVETSEAGTVTPASGDPRSLYR</sequence>
<dbReference type="SMART" id="SM00530">
    <property type="entry name" value="HTH_XRE"/>
    <property type="match status" value="1"/>
</dbReference>
<protein>
    <submittedName>
        <fullName evidence="5">XRE family transcriptional regulator</fullName>
    </submittedName>
</protein>
<reference evidence="5 6" key="1">
    <citation type="submission" date="2018-01" db="EMBL/GenBank/DDBJ databases">
        <title>Whole genome analyses suggest that Burkholderia sensu lato contains two further novel genera in the rhizoxinica-symbiotica group Mycetohabitans gen. nov., and Trinickia gen. nov.: implications for the evolution of diazotrophy and nodulation in the Burkholderiaceae.</title>
        <authorList>
            <person name="Estrada-de los Santos P."/>
            <person name="Palmer M."/>
            <person name="Chavez-Ramirez B."/>
            <person name="Beukes C."/>
            <person name="Steenkamp E.T."/>
            <person name="Hirsch A.M."/>
            <person name="Manyaka P."/>
            <person name="Maluk M."/>
            <person name="Lafos M."/>
            <person name="Crook M."/>
            <person name="Gross E."/>
            <person name="Simon M.F."/>
            <person name="Bueno dos Reis Junior F."/>
            <person name="Poole P.S."/>
            <person name="Venter S.N."/>
            <person name="James E.K."/>
        </authorList>
    </citation>
    <scope>NUCLEOTIDE SEQUENCE [LARGE SCALE GENOMIC DNA]</scope>
    <source>
        <strain evidence="5 6">GP25-8</strain>
    </source>
</reference>
<dbReference type="RefSeq" id="WP_102609664.1">
    <property type="nucleotide sequence ID" value="NZ_CADIKD010000010.1"/>
</dbReference>
<dbReference type="Proteomes" id="UP000235347">
    <property type="component" value="Unassembled WGS sequence"/>
</dbReference>
<evidence type="ECO:0000256" key="3">
    <source>
        <dbReference type="ARBA" id="ARBA00023163"/>
    </source>
</evidence>
<proteinExistence type="predicted"/>
<dbReference type="PANTHER" id="PTHR46797">
    <property type="entry name" value="HTH-TYPE TRANSCRIPTIONAL REGULATOR"/>
    <property type="match status" value="1"/>
</dbReference>
<dbReference type="InterPro" id="IPR010982">
    <property type="entry name" value="Lambda_DNA-bd_dom_sf"/>
</dbReference>
<dbReference type="InterPro" id="IPR001387">
    <property type="entry name" value="Cro/C1-type_HTH"/>
</dbReference>
<dbReference type="Pfam" id="PF01381">
    <property type="entry name" value="HTH_3"/>
    <property type="match status" value="1"/>
</dbReference>
<keyword evidence="3" id="KW-0804">Transcription</keyword>
<feature type="domain" description="HTH cro/C1-type" evidence="4">
    <location>
        <begin position="18"/>
        <end position="72"/>
    </location>
</feature>
<dbReference type="SUPFAM" id="SSF47413">
    <property type="entry name" value="lambda repressor-like DNA-binding domains"/>
    <property type="match status" value="1"/>
</dbReference>
<keyword evidence="6" id="KW-1185">Reference proteome</keyword>
<comment type="caution">
    <text evidence="5">The sequence shown here is derived from an EMBL/GenBank/DDBJ whole genome shotgun (WGS) entry which is preliminary data.</text>
</comment>
<dbReference type="GO" id="GO:0003677">
    <property type="term" value="F:DNA binding"/>
    <property type="evidence" value="ECO:0007669"/>
    <property type="project" value="UniProtKB-KW"/>
</dbReference>
<dbReference type="EMBL" id="PNYB01000007">
    <property type="protein sequence ID" value="PMS25276.1"/>
    <property type="molecule type" value="Genomic_DNA"/>
</dbReference>
<evidence type="ECO:0000256" key="1">
    <source>
        <dbReference type="ARBA" id="ARBA00023015"/>
    </source>
</evidence>
<dbReference type="InterPro" id="IPR050807">
    <property type="entry name" value="TransReg_Diox_bact_type"/>
</dbReference>
<dbReference type="Gene3D" id="1.10.260.40">
    <property type="entry name" value="lambda repressor-like DNA-binding domains"/>
    <property type="match status" value="1"/>
</dbReference>